<reference evidence="2 3" key="1">
    <citation type="submission" date="2022-06" db="EMBL/GenBank/DDBJ databases">
        <title>Actinoplanes abujensis sp. nov., isolated from Nigerian arid soil.</title>
        <authorList>
            <person name="Ding P."/>
        </authorList>
    </citation>
    <scope>NUCLEOTIDE SEQUENCE [LARGE SCALE GENOMIC DNA]</scope>
    <source>
        <strain evidence="3">TRM88002</strain>
    </source>
</reference>
<evidence type="ECO:0000313" key="2">
    <source>
        <dbReference type="EMBL" id="MCM4079301.1"/>
    </source>
</evidence>
<protein>
    <submittedName>
        <fullName evidence="2">Uncharacterized protein</fullName>
    </submittedName>
</protein>
<keyword evidence="3" id="KW-1185">Reference proteome</keyword>
<name>A0ABT0XZU2_9ACTN</name>
<dbReference type="EMBL" id="JAMQOL010000021">
    <property type="protein sequence ID" value="MCM4079301.1"/>
    <property type="molecule type" value="Genomic_DNA"/>
</dbReference>
<sequence length="330" mass="35386">MPQLVARPSVPPAVAPKAGPFDLRFSAYTSGDLRVGDPEWVSPVSQTASIGRAVAPGEYRSVGKIIIYRAGYFPMNLWTQTGGDPIEPINGREASLFTLPSNITPTVAADSLLFWRYADDSVGVLASFRKRLTRAEMVRVASAFRLTAPRPVRLPFSVSFVPPGLRLVAVEVSRAKTATALLMPEATDGYEFTALYEQAKFVSEWSEPGPGSKEPVDSSVPRAAPGNAPAPTGSIVIGVQLSFVPGTGPTPKCEPFPRQTSVTACRIAPDDTSYVVTLGGGDVPLDYTKRVGREVQVVGRGIPAMRPAENPETWPTVREAFPTSAQVMRD</sequence>
<feature type="region of interest" description="Disordered" evidence="1">
    <location>
        <begin position="205"/>
        <end position="231"/>
    </location>
</feature>
<dbReference type="Proteomes" id="UP001523216">
    <property type="component" value="Unassembled WGS sequence"/>
</dbReference>
<comment type="caution">
    <text evidence="2">The sequence shown here is derived from an EMBL/GenBank/DDBJ whole genome shotgun (WGS) entry which is preliminary data.</text>
</comment>
<organism evidence="2 3">
    <name type="scientific">Paractinoplanes hotanensis</name>
    <dbReference type="NCBI Taxonomy" id="2906497"/>
    <lineage>
        <taxon>Bacteria</taxon>
        <taxon>Bacillati</taxon>
        <taxon>Actinomycetota</taxon>
        <taxon>Actinomycetes</taxon>
        <taxon>Micromonosporales</taxon>
        <taxon>Micromonosporaceae</taxon>
        <taxon>Paractinoplanes</taxon>
    </lineage>
</organism>
<accession>A0ABT0XZU2</accession>
<gene>
    <name evidence="2" type="ORF">LXN57_17140</name>
</gene>
<evidence type="ECO:0000256" key="1">
    <source>
        <dbReference type="SAM" id="MobiDB-lite"/>
    </source>
</evidence>
<dbReference type="RefSeq" id="WP_251799163.1">
    <property type="nucleotide sequence ID" value="NZ_JAMQOL010000021.1"/>
</dbReference>
<evidence type="ECO:0000313" key="3">
    <source>
        <dbReference type="Proteomes" id="UP001523216"/>
    </source>
</evidence>
<proteinExistence type="predicted"/>